<dbReference type="Pfam" id="PF08332">
    <property type="entry name" value="CaMKII_AD"/>
    <property type="match status" value="1"/>
</dbReference>
<comment type="caution">
    <text evidence="2">The sequence shown here is derived from an EMBL/GenBank/DDBJ whole genome shotgun (WGS) entry which is preliminary data.</text>
</comment>
<evidence type="ECO:0000313" key="2">
    <source>
        <dbReference type="EMBL" id="KAB2817059.1"/>
    </source>
</evidence>
<dbReference type="Gene3D" id="3.10.450.50">
    <property type="match status" value="1"/>
</dbReference>
<dbReference type="GO" id="GO:0004683">
    <property type="term" value="F:calcium/calmodulin-dependent protein kinase activity"/>
    <property type="evidence" value="ECO:0007669"/>
    <property type="project" value="InterPro"/>
</dbReference>
<dbReference type="InterPro" id="IPR032710">
    <property type="entry name" value="NTF2-like_dom_sf"/>
</dbReference>
<dbReference type="EMBL" id="WBVQ01000001">
    <property type="protein sequence ID" value="KAB2817059.1"/>
    <property type="molecule type" value="Genomic_DNA"/>
</dbReference>
<evidence type="ECO:0000259" key="1">
    <source>
        <dbReference type="Pfam" id="PF08332"/>
    </source>
</evidence>
<proteinExistence type="predicted"/>
<dbReference type="AlphaFoldDB" id="A0A6L3ZHE9"/>
<accession>A0A6L3ZHE9</accession>
<organism evidence="2 3">
    <name type="scientific">Phaeocystidibacter marisrubri</name>
    <dbReference type="NCBI Taxonomy" id="1577780"/>
    <lineage>
        <taxon>Bacteria</taxon>
        <taxon>Pseudomonadati</taxon>
        <taxon>Bacteroidota</taxon>
        <taxon>Flavobacteriia</taxon>
        <taxon>Flavobacteriales</taxon>
        <taxon>Phaeocystidibacteraceae</taxon>
        <taxon>Phaeocystidibacter</taxon>
    </lineage>
</organism>
<sequence length="153" mass="17609">MIENRVLEVLLIKTFTMYAVALKSNQKQEEILNLLQTWLSGVKNGVTDKIVSCYSKNAALWGSITHRLRCDEQGIRNYFNEFISSEKHNLEVSFREIDIKEIAGLPVVSGVYVFTWLDDDGKKMAMPARYTFVLNNRNGKWKIEDHHSSLLPS</sequence>
<dbReference type="OrthoDB" id="953853at2"/>
<keyword evidence="3" id="KW-1185">Reference proteome</keyword>
<protein>
    <submittedName>
        <fullName evidence="2">DUF4440 domain-containing protein</fullName>
    </submittedName>
</protein>
<dbReference type="Proteomes" id="UP000484164">
    <property type="component" value="Unassembled WGS sequence"/>
</dbReference>
<dbReference type="InterPro" id="IPR013543">
    <property type="entry name" value="Ca/CaM-dep_prot_kinase-assoc"/>
</dbReference>
<evidence type="ECO:0000313" key="3">
    <source>
        <dbReference type="Proteomes" id="UP000484164"/>
    </source>
</evidence>
<dbReference type="SUPFAM" id="SSF54427">
    <property type="entry name" value="NTF2-like"/>
    <property type="match status" value="1"/>
</dbReference>
<dbReference type="GO" id="GO:0005516">
    <property type="term" value="F:calmodulin binding"/>
    <property type="evidence" value="ECO:0007669"/>
    <property type="project" value="InterPro"/>
</dbReference>
<reference evidence="2 3" key="1">
    <citation type="submission" date="2019-10" db="EMBL/GenBank/DDBJ databases">
        <title>Genome sequence of Phaeocystidibacter marisrubri JCM30614 (type strain).</title>
        <authorList>
            <person name="Bowman J.P."/>
        </authorList>
    </citation>
    <scope>NUCLEOTIDE SEQUENCE [LARGE SCALE GENOMIC DNA]</scope>
    <source>
        <strain evidence="2 3">JCM 30614</strain>
    </source>
</reference>
<feature type="domain" description="Calcium/calmodulin-dependent protein kinase II association-domain" evidence="1">
    <location>
        <begin position="28"/>
        <end position="150"/>
    </location>
</feature>
<gene>
    <name evidence="2" type="ORF">F8C82_01295</name>
</gene>
<name>A0A6L3ZHE9_9FLAO</name>